<dbReference type="EMBL" id="QTUJ01000003">
    <property type="protein sequence ID" value="REF68386.1"/>
    <property type="molecule type" value="Genomic_DNA"/>
</dbReference>
<organism evidence="6 7">
    <name type="scientific">Paracoccus versutus</name>
    <name type="common">Thiobacillus versutus</name>
    <dbReference type="NCBI Taxonomy" id="34007"/>
    <lineage>
        <taxon>Bacteria</taxon>
        <taxon>Pseudomonadati</taxon>
        <taxon>Pseudomonadota</taxon>
        <taxon>Alphaproteobacteria</taxon>
        <taxon>Rhodobacterales</taxon>
        <taxon>Paracoccaceae</taxon>
        <taxon>Paracoccus</taxon>
    </lineage>
</organism>
<proteinExistence type="inferred from homology"/>
<evidence type="ECO:0000256" key="2">
    <source>
        <dbReference type="ARBA" id="ARBA00023015"/>
    </source>
</evidence>
<dbReference type="Gene3D" id="3.40.190.10">
    <property type="entry name" value="Periplasmic binding protein-like II"/>
    <property type="match status" value="2"/>
</dbReference>
<comment type="similarity">
    <text evidence="1">Belongs to the LysR transcriptional regulatory family.</text>
</comment>
<dbReference type="InterPro" id="IPR000847">
    <property type="entry name" value="LysR_HTH_N"/>
</dbReference>
<dbReference type="SUPFAM" id="SSF53850">
    <property type="entry name" value="Periplasmic binding protein-like II"/>
    <property type="match status" value="1"/>
</dbReference>
<evidence type="ECO:0000256" key="1">
    <source>
        <dbReference type="ARBA" id="ARBA00009437"/>
    </source>
</evidence>
<evidence type="ECO:0000256" key="4">
    <source>
        <dbReference type="ARBA" id="ARBA00023163"/>
    </source>
</evidence>
<dbReference type="InterPro" id="IPR005119">
    <property type="entry name" value="LysR_subst-bd"/>
</dbReference>
<name>A0A3D9XCT8_PARVE</name>
<dbReference type="Pfam" id="PF00126">
    <property type="entry name" value="HTH_1"/>
    <property type="match status" value="1"/>
</dbReference>
<gene>
    <name evidence="6" type="ORF">BDD41_3429</name>
</gene>
<evidence type="ECO:0000313" key="7">
    <source>
        <dbReference type="Proteomes" id="UP000256941"/>
    </source>
</evidence>
<keyword evidence="4" id="KW-0804">Transcription</keyword>
<evidence type="ECO:0000313" key="6">
    <source>
        <dbReference type="EMBL" id="REF68386.1"/>
    </source>
</evidence>
<dbReference type="AlphaFoldDB" id="A0A3D9XCT8"/>
<dbReference type="InterPro" id="IPR036390">
    <property type="entry name" value="WH_DNA-bd_sf"/>
</dbReference>
<reference evidence="6 7" key="1">
    <citation type="submission" date="2018-08" db="EMBL/GenBank/DDBJ databases">
        <title>Genomic Encyclopedia of Archaeal and Bacterial Type Strains, Phase II (KMG-II): from individual species to whole genera.</title>
        <authorList>
            <person name="Goeker M."/>
        </authorList>
    </citation>
    <scope>NUCLEOTIDE SEQUENCE [LARGE SCALE GENOMIC DNA]</scope>
    <source>
        <strain evidence="6 7">DSM 17099</strain>
    </source>
</reference>
<accession>A0A3D9XCT8</accession>
<feature type="domain" description="HTH lysR-type" evidence="5">
    <location>
        <begin position="32"/>
        <end position="89"/>
    </location>
</feature>
<dbReference type="GO" id="GO:0003677">
    <property type="term" value="F:DNA binding"/>
    <property type="evidence" value="ECO:0007669"/>
    <property type="project" value="UniProtKB-KW"/>
</dbReference>
<dbReference type="GO" id="GO:0032993">
    <property type="term" value="C:protein-DNA complex"/>
    <property type="evidence" value="ECO:0007669"/>
    <property type="project" value="TreeGrafter"/>
</dbReference>
<sequence length="334" mass="37598">MEQEYQGRLKSRVNNPPSWERPVQWPETGLPFDLRAVRYVLAAAELLSFSEVALALDIKVSTVSRSIRDLEDSIGVSLFERTTMGVRLTDAGSRFLDDILPAIFQIENAIHHAGSAGRVEEGVVRIGILTTLAGGFLRDLIARYRQEFDGVQLQIRDGGRREHLRAIRARDLDIAFFTGNGAIEDCDLLELWQERVHVAIPAAHPLAREPELDWPQLKGERFIVPSQEPGPEVHDYIIRRIADYSTYPDIGFRPVLLETLMHLVAMGEGITLVSEGWTHMVCPALVMRPLTAPEDIVPMSAVWSPQNDNPAMRRFISFAQSFRRQWRRAVAAGG</sequence>
<dbReference type="PANTHER" id="PTHR30346">
    <property type="entry name" value="TRANSCRIPTIONAL DUAL REGULATOR HCAR-RELATED"/>
    <property type="match status" value="1"/>
</dbReference>
<evidence type="ECO:0000259" key="5">
    <source>
        <dbReference type="PROSITE" id="PS50931"/>
    </source>
</evidence>
<dbReference type="Proteomes" id="UP000256941">
    <property type="component" value="Unassembled WGS sequence"/>
</dbReference>
<dbReference type="GO" id="GO:0003700">
    <property type="term" value="F:DNA-binding transcription factor activity"/>
    <property type="evidence" value="ECO:0007669"/>
    <property type="project" value="InterPro"/>
</dbReference>
<evidence type="ECO:0000256" key="3">
    <source>
        <dbReference type="ARBA" id="ARBA00023125"/>
    </source>
</evidence>
<dbReference type="PANTHER" id="PTHR30346:SF0">
    <property type="entry name" value="HCA OPERON TRANSCRIPTIONAL ACTIVATOR HCAR"/>
    <property type="match status" value="1"/>
</dbReference>
<dbReference type="Pfam" id="PF03466">
    <property type="entry name" value="LysR_substrate"/>
    <property type="match status" value="1"/>
</dbReference>
<dbReference type="InterPro" id="IPR036388">
    <property type="entry name" value="WH-like_DNA-bd_sf"/>
</dbReference>
<protein>
    <submittedName>
        <fullName evidence="6">LysR family transcriptional regulator</fullName>
    </submittedName>
</protein>
<dbReference type="CDD" id="cd08414">
    <property type="entry name" value="PBP2_LTTR_aromatics_like"/>
    <property type="match status" value="1"/>
</dbReference>
<dbReference type="PROSITE" id="PS50931">
    <property type="entry name" value="HTH_LYSR"/>
    <property type="match status" value="1"/>
</dbReference>
<dbReference type="RefSeq" id="WP_116222481.1">
    <property type="nucleotide sequence ID" value="NZ_CP038197.1"/>
</dbReference>
<dbReference type="SUPFAM" id="SSF46785">
    <property type="entry name" value="Winged helix' DNA-binding domain"/>
    <property type="match status" value="1"/>
</dbReference>
<keyword evidence="3" id="KW-0238">DNA-binding</keyword>
<keyword evidence="2" id="KW-0805">Transcription regulation</keyword>
<dbReference type="Gene3D" id="1.10.10.10">
    <property type="entry name" value="Winged helix-like DNA-binding domain superfamily/Winged helix DNA-binding domain"/>
    <property type="match status" value="1"/>
</dbReference>
<comment type="caution">
    <text evidence="6">The sequence shown here is derived from an EMBL/GenBank/DDBJ whole genome shotgun (WGS) entry which is preliminary data.</text>
</comment>